<dbReference type="PANTHER" id="PTHR11715">
    <property type="entry name" value="GLYCINE CLEAVAGE SYSTEM H PROTEIN"/>
    <property type="match status" value="1"/>
</dbReference>
<dbReference type="Pfam" id="PF01597">
    <property type="entry name" value="GCV_H"/>
    <property type="match status" value="1"/>
</dbReference>
<dbReference type="SUPFAM" id="SSF51230">
    <property type="entry name" value="Single hybrid motif"/>
    <property type="match status" value="1"/>
</dbReference>
<dbReference type="GO" id="GO:0005829">
    <property type="term" value="C:cytosol"/>
    <property type="evidence" value="ECO:0007669"/>
    <property type="project" value="TreeGrafter"/>
</dbReference>
<dbReference type="PANTHER" id="PTHR11715:SF3">
    <property type="entry name" value="GLYCINE CLEAVAGE SYSTEM H PROTEIN-RELATED"/>
    <property type="match status" value="1"/>
</dbReference>
<dbReference type="EMBL" id="LVYD01000013">
    <property type="protein sequence ID" value="OQP65717.1"/>
    <property type="molecule type" value="Genomic_DNA"/>
</dbReference>
<dbReference type="RefSeq" id="WP_081145557.1">
    <property type="nucleotide sequence ID" value="NZ_LVYD01000013.1"/>
</dbReference>
<dbReference type="OrthoDB" id="667483at2"/>
<protein>
    <recommendedName>
        <fullName evidence="4">Glycine cleavage system protein H</fullName>
    </recommendedName>
</protein>
<dbReference type="InterPro" id="IPR033753">
    <property type="entry name" value="GCV_H/Fam206"/>
</dbReference>
<dbReference type="InterPro" id="IPR011053">
    <property type="entry name" value="Single_hybrid_motif"/>
</dbReference>
<dbReference type="InterPro" id="IPR002930">
    <property type="entry name" value="GCV_H"/>
</dbReference>
<reference evidence="2 3" key="1">
    <citation type="submission" date="2016-03" db="EMBL/GenBank/DDBJ databases">
        <title>Niastella vici sp. nov., isolated from farmland soil.</title>
        <authorList>
            <person name="Chen L."/>
            <person name="Wang D."/>
            <person name="Yang S."/>
            <person name="Wang G."/>
        </authorList>
    </citation>
    <scope>NUCLEOTIDE SEQUENCE [LARGE SCALE GENOMIC DNA]</scope>
    <source>
        <strain evidence="2 3">DJ57</strain>
    </source>
</reference>
<gene>
    <name evidence="2" type="ORF">A3860_14020</name>
</gene>
<proteinExistence type="predicted"/>
<keyword evidence="3" id="KW-1185">Reference proteome</keyword>
<dbReference type="AlphaFoldDB" id="A0A1V9G553"/>
<dbReference type="STRING" id="1703345.A3860_14020"/>
<comment type="caution">
    <text evidence="2">The sequence shown here is derived from an EMBL/GenBank/DDBJ whole genome shotgun (WGS) entry which is preliminary data.</text>
</comment>
<organism evidence="2 3">
    <name type="scientific">Niastella vici</name>
    <dbReference type="NCBI Taxonomy" id="1703345"/>
    <lineage>
        <taxon>Bacteria</taxon>
        <taxon>Pseudomonadati</taxon>
        <taxon>Bacteroidota</taxon>
        <taxon>Chitinophagia</taxon>
        <taxon>Chitinophagales</taxon>
        <taxon>Chitinophagaceae</taxon>
        <taxon>Niastella</taxon>
    </lineage>
</organism>
<keyword evidence="1" id="KW-0450">Lipoyl</keyword>
<dbReference type="GO" id="GO:0009249">
    <property type="term" value="P:protein lipoylation"/>
    <property type="evidence" value="ECO:0007669"/>
    <property type="project" value="TreeGrafter"/>
</dbReference>
<dbReference type="GO" id="GO:0019464">
    <property type="term" value="P:glycine decarboxylation via glycine cleavage system"/>
    <property type="evidence" value="ECO:0007669"/>
    <property type="project" value="InterPro"/>
</dbReference>
<dbReference type="Gene3D" id="2.40.50.100">
    <property type="match status" value="1"/>
</dbReference>
<name>A0A1V9G553_9BACT</name>
<evidence type="ECO:0008006" key="4">
    <source>
        <dbReference type="Google" id="ProtNLM"/>
    </source>
</evidence>
<accession>A0A1V9G553</accession>
<evidence type="ECO:0000313" key="3">
    <source>
        <dbReference type="Proteomes" id="UP000192796"/>
    </source>
</evidence>
<evidence type="ECO:0000256" key="1">
    <source>
        <dbReference type="ARBA" id="ARBA00022823"/>
    </source>
</evidence>
<sequence>MSKSKFVKRDLYYTNDHEWIDYQGSVAYVGICEFKLKGIKQVHQMLFPEMLGVMKKGEVIATIHYEDYKISIHMPVDGKIVSINEALLPEGNNLLLTQPENNGWVALIVPSQPYERKGLLQPEQYRIFTKRKF</sequence>
<evidence type="ECO:0000313" key="2">
    <source>
        <dbReference type="EMBL" id="OQP65717.1"/>
    </source>
</evidence>
<dbReference type="GO" id="GO:0005960">
    <property type="term" value="C:glycine cleavage complex"/>
    <property type="evidence" value="ECO:0007669"/>
    <property type="project" value="InterPro"/>
</dbReference>
<dbReference type="Proteomes" id="UP000192796">
    <property type="component" value="Unassembled WGS sequence"/>
</dbReference>